<dbReference type="Gene3D" id="2.160.10.10">
    <property type="entry name" value="Hexapeptide repeat proteins"/>
    <property type="match status" value="1"/>
</dbReference>
<evidence type="ECO:0000256" key="1">
    <source>
        <dbReference type="ARBA" id="ARBA00022516"/>
    </source>
</evidence>
<keyword evidence="6 7" id="KW-0012">Acyltransferase</keyword>
<evidence type="ECO:0000256" key="7">
    <source>
        <dbReference type="HAMAP-Rule" id="MF_00523"/>
    </source>
</evidence>
<dbReference type="InterPro" id="IPR007691">
    <property type="entry name" value="LpxD"/>
</dbReference>
<proteinExistence type="inferred from homology"/>
<sequence>MSLADIAAAVNATLCGDGSIQITGAAPIESAGSSDISFVANPRYAKFVATTGAGALVLDMQSDCSRIPVIRHRNPYLIFAKVIDLLYAEPVLVEPGISPQAIVENGASIADGCAVGALCHVGRGAKIGEGTKLVSSVYVGRDVTIGRNCLIHPGVRILHRTKIGDNVIIHSGAVIGSDGFGFAHSEAGHKKIRQIGWVEIGSDVEIGANTTIDRGALGPTRIGRGTKIDNLVQIAHNVEIGEHCLIVSQVGISGSTKLGNYVVLAGQVGLVGHIELGAGVQVGAQSGVSHSIPAGEKYFGYPAREIMESKRIEAALRRLPELLKRVKKLESER</sequence>
<dbReference type="EMBL" id="PQAP01000001">
    <property type="protein sequence ID" value="PWB76482.1"/>
    <property type="molecule type" value="Genomic_DNA"/>
</dbReference>
<protein>
    <recommendedName>
        <fullName evidence="7">UDP-3-O-acylglucosamine N-acyltransferase</fullName>
        <ecNumber evidence="7">2.3.1.191</ecNumber>
    </recommendedName>
</protein>
<dbReference type="Pfam" id="PF00132">
    <property type="entry name" value="Hexapep"/>
    <property type="match status" value="2"/>
</dbReference>
<dbReference type="NCBIfam" id="TIGR01853">
    <property type="entry name" value="lipid_A_lpxD"/>
    <property type="match status" value="1"/>
</dbReference>
<keyword evidence="5 7" id="KW-0443">Lipid metabolism</keyword>
<name>A0A855X5R4_9BACT</name>
<dbReference type="NCBIfam" id="NF002060">
    <property type="entry name" value="PRK00892.1"/>
    <property type="match status" value="1"/>
</dbReference>
<dbReference type="Pfam" id="PF04613">
    <property type="entry name" value="LpxD"/>
    <property type="match status" value="1"/>
</dbReference>
<dbReference type="InterPro" id="IPR018357">
    <property type="entry name" value="Hexapep_transf_CS"/>
</dbReference>
<comment type="pathway">
    <text evidence="7">Bacterial outer membrane biogenesis; LPS lipid A biosynthesis.</text>
</comment>
<evidence type="ECO:0000259" key="8">
    <source>
        <dbReference type="Pfam" id="PF04613"/>
    </source>
</evidence>
<dbReference type="SUPFAM" id="SSF51161">
    <property type="entry name" value="Trimeric LpxA-like enzymes"/>
    <property type="match status" value="1"/>
</dbReference>
<dbReference type="InterPro" id="IPR001451">
    <property type="entry name" value="Hexapep"/>
</dbReference>
<feature type="active site" description="Proton acceptor" evidence="7">
    <location>
        <position position="236"/>
    </location>
</feature>
<comment type="caution">
    <text evidence="9">The sequence shown here is derived from an EMBL/GenBank/DDBJ whole genome shotgun (WGS) entry which is preliminary data.</text>
</comment>
<dbReference type="InterPro" id="IPR020573">
    <property type="entry name" value="UDP_GlcNAc_AcTrfase_non-rep"/>
</dbReference>
<keyword evidence="3 7" id="KW-0808">Transferase</keyword>
<evidence type="ECO:0000313" key="10">
    <source>
        <dbReference type="Proteomes" id="UP000250918"/>
    </source>
</evidence>
<comment type="function">
    <text evidence="7">Catalyzes the N-acylation of UDP-3-O-acylglucosamine using 3-hydroxyacyl-ACP as the acyl donor. Is involved in the biosynthesis of lipid A, a phosphorylated glycolipid that anchors the lipopolysaccharide to the outer membrane of the cell.</text>
</comment>
<dbReference type="GO" id="GO:0016410">
    <property type="term" value="F:N-acyltransferase activity"/>
    <property type="evidence" value="ECO:0007669"/>
    <property type="project" value="InterPro"/>
</dbReference>
<keyword evidence="4 7" id="KW-0677">Repeat</keyword>
<evidence type="ECO:0000256" key="2">
    <source>
        <dbReference type="ARBA" id="ARBA00022556"/>
    </source>
</evidence>
<keyword evidence="2 7" id="KW-0441">Lipid A biosynthesis</keyword>
<dbReference type="PANTHER" id="PTHR43378">
    <property type="entry name" value="UDP-3-O-ACYLGLUCOSAMINE N-ACYLTRANSFERASE"/>
    <property type="match status" value="1"/>
</dbReference>
<comment type="similarity">
    <text evidence="7">Belongs to the transferase hexapeptide repeat family. LpxD subfamily.</text>
</comment>
<keyword evidence="1 7" id="KW-0444">Lipid biosynthesis</keyword>
<evidence type="ECO:0000256" key="5">
    <source>
        <dbReference type="ARBA" id="ARBA00023098"/>
    </source>
</evidence>
<dbReference type="InterPro" id="IPR011004">
    <property type="entry name" value="Trimer_LpxA-like_sf"/>
</dbReference>
<dbReference type="HAMAP" id="MF_00523">
    <property type="entry name" value="LpxD"/>
    <property type="match status" value="1"/>
</dbReference>
<dbReference type="Proteomes" id="UP000250918">
    <property type="component" value="Unassembled WGS sequence"/>
</dbReference>
<dbReference type="PROSITE" id="PS00101">
    <property type="entry name" value="HEXAPEP_TRANSFERASES"/>
    <property type="match status" value="1"/>
</dbReference>
<feature type="domain" description="UDP-3-O-[3-hydroxymyristoyl] glucosamine N-acyltransferase non-repeat region" evidence="8">
    <location>
        <begin position="20"/>
        <end position="84"/>
    </location>
</feature>
<organism evidence="9 10">
    <name type="scientific">candidate division GN15 bacterium</name>
    <dbReference type="NCBI Taxonomy" id="2072418"/>
    <lineage>
        <taxon>Bacteria</taxon>
        <taxon>candidate division GN15</taxon>
    </lineage>
</organism>
<evidence type="ECO:0000256" key="6">
    <source>
        <dbReference type="ARBA" id="ARBA00023315"/>
    </source>
</evidence>
<dbReference type="GO" id="GO:0103118">
    <property type="term" value="F:UDP-3-O-[(3R)-3-hydroxyacyl]-glucosamine N-acyltransferase activity"/>
    <property type="evidence" value="ECO:0007669"/>
    <property type="project" value="UniProtKB-EC"/>
</dbReference>
<evidence type="ECO:0000313" key="9">
    <source>
        <dbReference type="EMBL" id="PWB76482.1"/>
    </source>
</evidence>
<dbReference type="GO" id="GO:0009245">
    <property type="term" value="P:lipid A biosynthetic process"/>
    <property type="evidence" value="ECO:0007669"/>
    <property type="project" value="UniProtKB-UniRule"/>
</dbReference>
<gene>
    <name evidence="7 9" type="primary">lpxD</name>
    <name evidence="9" type="ORF">C3F09_00115</name>
</gene>
<reference evidence="9 10" key="1">
    <citation type="journal article" date="2018" name="ISME J.">
        <title>A methanotrophic archaeon couples anaerobic oxidation of methane to Fe(III) reduction.</title>
        <authorList>
            <person name="Cai C."/>
            <person name="Leu A.O."/>
            <person name="Xie G.J."/>
            <person name="Guo J."/>
            <person name="Feng Y."/>
            <person name="Zhao J.X."/>
            <person name="Tyson G.W."/>
            <person name="Yuan Z."/>
            <person name="Hu S."/>
        </authorList>
    </citation>
    <scope>NUCLEOTIDE SEQUENCE [LARGE SCALE GENOMIC DNA]</scope>
    <source>
        <strain evidence="9">FeB_12</strain>
    </source>
</reference>
<evidence type="ECO:0000256" key="4">
    <source>
        <dbReference type="ARBA" id="ARBA00022737"/>
    </source>
</evidence>
<dbReference type="EC" id="2.3.1.191" evidence="7"/>
<dbReference type="UniPathway" id="UPA00973"/>
<dbReference type="PANTHER" id="PTHR43378:SF2">
    <property type="entry name" value="UDP-3-O-ACYLGLUCOSAMINE N-ACYLTRANSFERASE 1, MITOCHONDRIAL-RELATED"/>
    <property type="match status" value="1"/>
</dbReference>
<dbReference type="AlphaFoldDB" id="A0A855X5R4"/>
<dbReference type="GO" id="GO:0016020">
    <property type="term" value="C:membrane"/>
    <property type="evidence" value="ECO:0007669"/>
    <property type="project" value="GOC"/>
</dbReference>
<dbReference type="Gene3D" id="3.40.1390.10">
    <property type="entry name" value="MurE/MurF, N-terminal domain"/>
    <property type="match status" value="1"/>
</dbReference>
<dbReference type="CDD" id="cd03352">
    <property type="entry name" value="LbH_LpxD"/>
    <property type="match status" value="1"/>
</dbReference>
<comment type="subunit">
    <text evidence="7">Homotrimer.</text>
</comment>
<comment type="catalytic activity">
    <reaction evidence="7">
        <text>a UDP-3-O-[(3R)-3-hydroxyacyl]-alpha-D-glucosamine + a (3R)-hydroxyacyl-[ACP] = a UDP-2-N,3-O-bis[(3R)-3-hydroxyacyl]-alpha-D-glucosamine + holo-[ACP] + H(+)</text>
        <dbReference type="Rhea" id="RHEA:53836"/>
        <dbReference type="Rhea" id="RHEA-COMP:9685"/>
        <dbReference type="Rhea" id="RHEA-COMP:9945"/>
        <dbReference type="ChEBI" id="CHEBI:15378"/>
        <dbReference type="ChEBI" id="CHEBI:64479"/>
        <dbReference type="ChEBI" id="CHEBI:78827"/>
        <dbReference type="ChEBI" id="CHEBI:137740"/>
        <dbReference type="ChEBI" id="CHEBI:137748"/>
        <dbReference type="EC" id="2.3.1.191"/>
    </reaction>
</comment>
<evidence type="ECO:0000256" key="3">
    <source>
        <dbReference type="ARBA" id="ARBA00022679"/>
    </source>
</evidence>
<accession>A0A855X5R4</accession>